<dbReference type="SUPFAM" id="SSF54534">
    <property type="entry name" value="FKBP-like"/>
    <property type="match status" value="1"/>
</dbReference>
<dbReference type="GO" id="GO:0003755">
    <property type="term" value="F:peptidyl-prolyl cis-trans isomerase activity"/>
    <property type="evidence" value="ECO:0007669"/>
    <property type="project" value="UniProtKB-KW"/>
</dbReference>
<dbReference type="Gene3D" id="3.10.50.40">
    <property type="match status" value="1"/>
</dbReference>
<evidence type="ECO:0000259" key="9">
    <source>
        <dbReference type="PROSITE" id="PS50072"/>
    </source>
</evidence>
<proteinExistence type="inferred from homology"/>
<evidence type="ECO:0000256" key="2">
    <source>
        <dbReference type="ARBA" id="ARBA00007365"/>
    </source>
</evidence>
<dbReference type="Proteomes" id="UP000286715">
    <property type="component" value="Unassembled WGS sequence"/>
</dbReference>
<evidence type="ECO:0000256" key="3">
    <source>
        <dbReference type="ARBA" id="ARBA00013194"/>
    </source>
</evidence>
<evidence type="ECO:0000313" key="11">
    <source>
        <dbReference type="Proteomes" id="UP000286715"/>
    </source>
</evidence>
<evidence type="ECO:0000256" key="1">
    <source>
        <dbReference type="ARBA" id="ARBA00000971"/>
    </source>
</evidence>
<dbReference type="RefSeq" id="WP_124396762.1">
    <property type="nucleotide sequence ID" value="NZ_BHZE01000001.1"/>
</dbReference>
<dbReference type="InterPro" id="IPR001179">
    <property type="entry name" value="PPIase_FKBP_dom"/>
</dbReference>
<keyword evidence="4 6" id="KW-0697">Rotamase</keyword>
<dbReference type="AlphaFoldDB" id="A0A401XI66"/>
<dbReference type="PROSITE" id="PS00170">
    <property type="entry name" value="CSA_PPIASE_1"/>
    <property type="match status" value="1"/>
</dbReference>
<dbReference type="PRINTS" id="PR00153">
    <property type="entry name" value="CSAPPISMRASE"/>
</dbReference>
<evidence type="ECO:0000313" key="10">
    <source>
        <dbReference type="EMBL" id="GCD76688.1"/>
    </source>
</evidence>
<dbReference type="FunFam" id="3.10.50.40:FF:000047">
    <property type="entry name" value="Peptidylprolyl isomerase"/>
    <property type="match status" value="1"/>
</dbReference>
<comment type="catalytic activity">
    <reaction evidence="1 6">
        <text>[protein]-peptidylproline (omega=180) = [protein]-peptidylproline (omega=0)</text>
        <dbReference type="Rhea" id="RHEA:16237"/>
        <dbReference type="Rhea" id="RHEA-COMP:10747"/>
        <dbReference type="Rhea" id="RHEA-COMP:10748"/>
        <dbReference type="ChEBI" id="CHEBI:83833"/>
        <dbReference type="ChEBI" id="CHEBI:83834"/>
        <dbReference type="EC" id="5.2.1.8"/>
    </reaction>
</comment>
<reference evidence="10 11" key="1">
    <citation type="submission" date="2018-11" db="EMBL/GenBank/DDBJ databases">
        <title>Schleiferia aggregans sp. nov., a moderately thermophilic heterotrophic bacterium isolated from microbial mats at a terrestrial hot spring.</title>
        <authorList>
            <person name="Iino T."/>
            <person name="Ohkuma M."/>
            <person name="Haruta S."/>
        </authorList>
    </citation>
    <scope>NUCLEOTIDE SEQUENCE [LARGE SCALE GENOMIC DNA]</scope>
    <source>
        <strain evidence="10 11">LA</strain>
    </source>
</reference>
<dbReference type="SUPFAM" id="SSF50891">
    <property type="entry name" value="Cyclophilin-like"/>
    <property type="match status" value="1"/>
</dbReference>
<dbReference type="OrthoDB" id="9807797at2"/>
<protein>
    <recommendedName>
        <fullName evidence="3 6">peptidylprolyl isomerase</fullName>
        <ecNumber evidence="3 6">5.2.1.8</ecNumber>
    </recommendedName>
</protein>
<dbReference type="InterPro" id="IPR020892">
    <property type="entry name" value="Cyclophilin-type_PPIase_CS"/>
</dbReference>
<feature type="domain" description="PPIase FKBP-type" evidence="8">
    <location>
        <begin position="251"/>
        <end position="339"/>
    </location>
</feature>
<keyword evidence="5 6" id="KW-0413">Isomerase</keyword>
<dbReference type="InterPro" id="IPR044666">
    <property type="entry name" value="Cyclophilin_A-like"/>
</dbReference>
<evidence type="ECO:0000256" key="7">
    <source>
        <dbReference type="SAM" id="SignalP"/>
    </source>
</evidence>
<accession>A0A401XI66</accession>
<dbReference type="PROSITE" id="PS50072">
    <property type="entry name" value="CSA_PPIASE_2"/>
    <property type="match status" value="1"/>
</dbReference>
<dbReference type="PANTHER" id="PTHR45625">
    <property type="entry name" value="PEPTIDYL-PROLYL CIS-TRANS ISOMERASE-RELATED"/>
    <property type="match status" value="1"/>
</dbReference>
<dbReference type="InterPro" id="IPR029000">
    <property type="entry name" value="Cyclophilin-like_dom_sf"/>
</dbReference>
<keyword evidence="11" id="KW-1185">Reference proteome</keyword>
<feature type="domain" description="PPIase cyclophilin-type" evidence="9">
    <location>
        <begin position="43"/>
        <end position="174"/>
    </location>
</feature>
<evidence type="ECO:0000256" key="4">
    <source>
        <dbReference type="ARBA" id="ARBA00023110"/>
    </source>
</evidence>
<comment type="caution">
    <text evidence="10">The sequence shown here is derived from an EMBL/GenBank/DDBJ whole genome shotgun (WGS) entry which is preliminary data.</text>
</comment>
<dbReference type="CDD" id="cd00317">
    <property type="entry name" value="cyclophilin"/>
    <property type="match status" value="1"/>
</dbReference>
<dbReference type="PROSITE" id="PS51257">
    <property type="entry name" value="PROKAR_LIPOPROTEIN"/>
    <property type="match status" value="1"/>
</dbReference>
<dbReference type="InterPro" id="IPR046357">
    <property type="entry name" value="PPIase_dom_sf"/>
</dbReference>
<feature type="signal peptide" evidence="7">
    <location>
        <begin position="1"/>
        <end position="21"/>
    </location>
</feature>
<dbReference type="Gene3D" id="2.40.100.10">
    <property type="entry name" value="Cyclophilin-like"/>
    <property type="match status" value="1"/>
</dbReference>
<sequence length="339" mass="37007">MRKIALLIALLMLGISCNSQPKVNGKTPKLEDGLYAIIKTNKGDILLKLYHDKTPMTVANFVGLAEGKIDNTAKPKGIPFYNGLKFHRVIADFMIQGGDPSGNGSGGPGYQFEDEIVAELKHDGPGVLSMANAGPNTNGSQFFITHKETPWLDGRHTVFGRVVEGQEVVNAIQQGDEMIEVKILRIGKELKNYDPAKTFETARKALKEKLEMEARKAKEAFENLKRAAQSTPSGLAYIITQEGTGKPAKQGQFVTCHYTLMLADGRKIDSSIDRGQPFRFQVGMGQVIKGWDEALQMFGPGTKVRLLILPHLGYGERGAGGVIPPNADLIFDVEVLAVE</sequence>
<dbReference type="EC" id="5.2.1.8" evidence="3 6"/>
<dbReference type="PROSITE" id="PS50059">
    <property type="entry name" value="FKBP_PPIASE"/>
    <property type="match status" value="1"/>
</dbReference>
<dbReference type="Pfam" id="PF00254">
    <property type="entry name" value="FKBP_C"/>
    <property type="match status" value="1"/>
</dbReference>
<name>A0A401XI66_9FLAO</name>
<gene>
    <name evidence="10" type="primary">ppiC_1</name>
    <name evidence="10" type="ORF">JCM31826_01700</name>
</gene>
<evidence type="ECO:0000256" key="5">
    <source>
        <dbReference type="ARBA" id="ARBA00023235"/>
    </source>
</evidence>
<dbReference type="GO" id="GO:0006457">
    <property type="term" value="P:protein folding"/>
    <property type="evidence" value="ECO:0007669"/>
    <property type="project" value="InterPro"/>
</dbReference>
<feature type="chain" id="PRO_5019007749" description="peptidylprolyl isomerase" evidence="7">
    <location>
        <begin position="22"/>
        <end position="339"/>
    </location>
</feature>
<organism evidence="10 11">
    <name type="scientific">Thermaurantimonas aggregans</name>
    <dbReference type="NCBI Taxonomy" id="2173829"/>
    <lineage>
        <taxon>Bacteria</taxon>
        <taxon>Pseudomonadati</taxon>
        <taxon>Bacteroidota</taxon>
        <taxon>Flavobacteriia</taxon>
        <taxon>Flavobacteriales</taxon>
        <taxon>Schleiferiaceae</taxon>
        <taxon>Thermaurantimonas</taxon>
    </lineage>
</organism>
<comment type="similarity">
    <text evidence="2">Belongs to the cyclophilin-type PPIase family.</text>
</comment>
<evidence type="ECO:0000256" key="6">
    <source>
        <dbReference type="PROSITE-ProRule" id="PRU00277"/>
    </source>
</evidence>
<dbReference type="Pfam" id="PF00160">
    <property type="entry name" value="Pro_isomerase"/>
    <property type="match status" value="1"/>
</dbReference>
<keyword evidence="7" id="KW-0732">Signal</keyword>
<dbReference type="EMBL" id="BHZE01000001">
    <property type="protein sequence ID" value="GCD76688.1"/>
    <property type="molecule type" value="Genomic_DNA"/>
</dbReference>
<dbReference type="InterPro" id="IPR002130">
    <property type="entry name" value="Cyclophilin-type_PPIase_dom"/>
</dbReference>
<evidence type="ECO:0000259" key="8">
    <source>
        <dbReference type="PROSITE" id="PS50059"/>
    </source>
</evidence>
<dbReference type="PANTHER" id="PTHR45625:SF4">
    <property type="entry name" value="PEPTIDYLPROLYL ISOMERASE DOMAIN AND WD REPEAT-CONTAINING PROTEIN 1"/>
    <property type="match status" value="1"/>
</dbReference>